<evidence type="ECO:0000256" key="1">
    <source>
        <dbReference type="SAM" id="MobiDB-lite"/>
    </source>
</evidence>
<gene>
    <name evidence="3" type="ORF">M1L60_13985</name>
</gene>
<evidence type="ECO:0000313" key="4">
    <source>
        <dbReference type="Proteomes" id="UP001523369"/>
    </source>
</evidence>
<feature type="transmembrane region" description="Helical" evidence="2">
    <location>
        <begin position="23"/>
        <end position="41"/>
    </location>
</feature>
<feature type="transmembrane region" description="Helical" evidence="2">
    <location>
        <begin position="84"/>
        <end position="117"/>
    </location>
</feature>
<accession>A0ABT1DLJ3</accession>
<organism evidence="3 4">
    <name type="scientific">Paractinoplanes aksuensis</name>
    <dbReference type="NCBI Taxonomy" id="2939490"/>
    <lineage>
        <taxon>Bacteria</taxon>
        <taxon>Bacillati</taxon>
        <taxon>Actinomycetota</taxon>
        <taxon>Actinomycetes</taxon>
        <taxon>Micromonosporales</taxon>
        <taxon>Micromonosporaceae</taxon>
        <taxon>Paractinoplanes</taxon>
    </lineage>
</organism>
<keyword evidence="4" id="KW-1185">Reference proteome</keyword>
<sequence>MDVLVKETWSGATAFWHELPRTLAAGALTLLSAAPLAAALLGGAPGWLAAATVLPLMLALTSVASFAAGVANGERGALRRPDPVLALLLSAAGLALLAPWGVLPAAAVVIVGPYALAYGAVRGKRGLAAVRGGSILAAYRPSWAVTLTALTVLAGFAAVASAGVLALIVAPLLLTIAARQTANLLAEIDARQNARTAARTKSDPALPWGPPATAHSADCERSSDDSLWTSADCGQPGDVQQAGVRKPEYDRAW</sequence>
<dbReference type="EMBL" id="JAMYJR010000013">
    <property type="protein sequence ID" value="MCO8271702.1"/>
    <property type="molecule type" value="Genomic_DNA"/>
</dbReference>
<evidence type="ECO:0000313" key="3">
    <source>
        <dbReference type="EMBL" id="MCO8271702.1"/>
    </source>
</evidence>
<comment type="caution">
    <text evidence="3">The sequence shown here is derived from an EMBL/GenBank/DDBJ whole genome shotgun (WGS) entry which is preliminary data.</text>
</comment>
<name>A0ABT1DLJ3_9ACTN</name>
<reference evidence="3 4" key="1">
    <citation type="submission" date="2022-06" db="EMBL/GenBank/DDBJ databases">
        <title>New Species of the Genus Actinoplanes, ActinopZanes ferrugineus.</title>
        <authorList>
            <person name="Ding P."/>
        </authorList>
    </citation>
    <scope>NUCLEOTIDE SEQUENCE [LARGE SCALE GENOMIC DNA]</scope>
    <source>
        <strain evidence="3 4">TRM88003</strain>
    </source>
</reference>
<feature type="transmembrane region" description="Helical" evidence="2">
    <location>
        <begin position="47"/>
        <end position="72"/>
    </location>
</feature>
<keyword evidence="2" id="KW-1133">Transmembrane helix</keyword>
<evidence type="ECO:0008006" key="5">
    <source>
        <dbReference type="Google" id="ProtNLM"/>
    </source>
</evidence>
<proteinExistence type="predicted"/>
<dbReference type="RefSeq" id="WP_253237823.1">
    <property type="nucleotide sequence ID" value="NZ_JAMYJR010000013.1"/>
</dbReference>
<keyword evidence="2" id="KW-0472">Membrane</keyword>
<evidence type="ECO:0000256" key="2">
    <source>
        <dbReference type="SAM" id="Phobius"/>
    </source>
</evidence>
<feature type="region of interest" description="Disordered" evidence="1">
    <location>
        <begin position="199"/>
        <end position="253"/>
    </location>
</feature>
<protein>
    <recommendedName>
        <fullName evidence="5">Integral membrane protein</fullName>
    </recommendedName>
</protein>
<keyword evidence="2" id="KW-0812">Transmembrane</keyword>
<feature type="transmembrane region" description="Helical" evidence="2">
    <location>
        <begin position="149"/>
        <end position="174"/>
    </location>
</feature>
<dbReference type="Proteomes" id="UP001523369">
    <property type="component" value="Unassembled WGS sequence"/>
</dbReference>